<dbReference type="PANTHER" id="PTHR31649">
    <property type="entry name" value="AGAP009604-PA"/>
    <property type="match status" value="1"/>
</dbReference>
<dbReference type="PANTHER" id="PTHR31649:SF10">
    <property type="entry name" value="IP19903P-RELATED"/>
    <property type="match status" value="1"/>
</dbReference>
<organism evidence="1 2">
    <name type="scientific">Anopheles culicifacies</name>
    <dbReference type="NCBI Taxonomy" id="139723"/>
    <lineage>
        <taxon>Eukaryota</taxon>
        <taxon>Metazoa</taxon>
        <taxon>Ecdysozoa</taxon>
        <taxon>Arthropoda</taxon>
        <taxon>Hexapoda</taxon>
        <taxon>Insecta</taxon>
        <taxon>Pterygota</taxon>
        <taxon>Neoptera</taxon>
        <taxon>Endopterygota</taxon>
        <taxon>Diptera</taxon>
        <taxon>Nematocera</taxon>
        <taxon>Culicoidea</taxon>
        <taxon>Culicidae</taxon>
        <taxon>Anophelinae</taxon>
        <taxon>Anopheles</taxon>
        <taxon>culicifacies species complex</taxon>
    </lineage>
</organism>
<protein>
    <submittedName>
        <fullName evidence="1">Uncharacterized protein</fullName>
    </submittedName>
</protein>
<evidence type="ECO:0000313" key="1">
    <source>
        <dbReference type="EnsemblMetazoa" id="ACUA010587-PA"/>
    </source>
</evidence>
<dbReference type="AlphaFoldDB" id="A0A182M6C9"/>
<dbReference type="Pfam" id="PF11901">
    <property type="entry name" value="DM9"/>
    <property type="match status" value="1"/>
</dbReference>
<reference evidence="1" key="2">
    <citation type="submission" date="2020-05" db="UniProtKB">
        <authorList>
            <consortium name="EnsemblMetazoa"/>
        </authorList>
    </citation>
    <scope>IDENTIFICATION</scope>
    <source>
        <strain evidence="1">A-37</strain>
    </source>
</reference>
<dbReference type="VEuPathDB" id="VectorBase:ACUA010587"/>
<name>A0A182M6C9_9DIPT</name>
<accession>A0A182M6C9</accession>
<dbReference type="EMBL" id="AXCM01014222">
    <property type="status" value="NOT_ANNOTATED_CDS"/>
    <property type="molecule type" value="Genomic_DNA"/>
</dbReference>
<dbReference type="InterPro" id="IPR006616">
    <property type="entry name" value="DM9_repeat"/>
</dbReference>
<dbReference type="Proteomes" id="UP000075883">
    <property type="component" value="Unassembled WGS sequence"/>
</dbReference>
<proteinExistence type="predicted"/>
<dbReference type="EnsemblMetazoa" id="ACUA010587-RA">
    <property type="protein sequence ID" value="ACUA010587-PA"/>
    <property type="gene ID" value="ACUA010587"/>
</dbReference>
<reference evidence="2" key="1">
    <citation type="submission" date="2013-09" db="EMBL/GenBank/DDBJ databases">
        <title>The Genome Sequence of Anopheles culicifacies species A.</title>
        <authorList>
            <consortium name="The Broad Institute Genomics Platform"/>
            <person name="Neafsey D.E."/>
            <person name="Besansky N."/>
            <person name="Howell P."/>
            <person name="Walton C."/>
            <person name="Young S.K."/>
            <person name="Zeng Q."/>
            <person name="Gargeya S."/>
            <person name="Fitzgerald M."/>
            <person name="Haas B."/>
            <person name="Abouelleil A."/>
            <person name="Allen A.W."/>
            <person name="Alvarado L."/>
            <person name="Arachchi H.M."/>
            <person name="Berlin A.M."/>
            <person name="Chapman S.B."/>
            <person name="Gainer-Dewar J."/>
            <person name="Goldberg J."/>
            <person name="Griggs A."/>
            <person name="Gujja S."/>
            <person name="Hansen M."/>
            <person name="Howarth C."/>
            <person name="Imamovic A."/>
            <person name="Ireland A."/>
            <person name="Larimer J."/>
            <person name="McCowan C."/>
            <person name="Murphy C."/>
            <person name="Pearson M."/>
            <person name="Poon T.W."/>
            <person name="Priest M."/>
            <person name="Roberts A."/>
            <person name="Saif S."/>
            <person name="Shea T."/>
            <person name="Sisk P."/>
            <person name="Sykes S."/>
            <person name="Wortman J."/>
            <person name="Nusbaum C."/>
            <person name="Birren B."/>
        </authorList>
    </citation>
    <scope>NUCLEOTIDE SEQUENCE [LARGE SCALE GENOMIC DNA]</scope>
    <source>
        <strain evidence="2">A-37</strain>
    </source>
</reference>
<evidence type="ECO:0000313" key="2">
    <source>
        <dbReference type="Proteomes" id="UP000075883"/>
    </source>
</evidence>
<sequence>MVRAGVDCKGEVIYVGRASHNGDLLPAKVIPDKRTAYVCYGGKEIRKQEIEVLCFITFEWEYGSNGSVPDSALQIGQTAHGEPLYMGRARYRGSQTPGKVHPSHHCCYLPFGGEEVSVKEYEVLCMR</sequence>
<keyword evidence="2" id="KW-1185">Reference proteome</keyword>
<dbReference type="STRING" id="139723.A0A182M6C9"/>
<dbReference type="SMART" id="SM00696">
    <property type="entry name" value="DM9"/>
    <property type="match status" value="2"/>
</dbReference>